<accession>A0A7J4XPD4</accession>
<proteinExistence type="predicted"/>
<dbReference type="GO" id="GO:0016787">
    <property type="term" value="F:hydrolase activity"/>
    <property type="evidence" value="ECO:0007669"/>
    <property type="project" value="UniProtKB-KW"/>
</dbReference>
<evidence type="ECO:0000313" key="2">
    <source>
        <dbReference type="EMBL" id="KAA3770633.1"/>
    </source>
</evidence>
<protein>
    <submittedName>
        <fullName evidence="2">Glycoside hydrolase family 88 protein</fullName>
    </submittedName>
</protein>
<dbReference type="SUPFAM" id="SSF48208">
    <property type="entry name" value="Six-hairpin glycosidases"/>
    <property type="match status" value="1"/>
</dbReference>
<comment type="caution">
    <text evidence="2">The sequence shown here is derived from an EMBL/GenBank/DDBJ whole genome shotgun (WGS) entry which is preliminary data.</text>
</comment>
<sequence>MTNMDKKMIKWIIPLLLIGGFISCTNGGKEEKETWSVKMARSEIQRFPEPWMIEKAKKPRWGYTHGLVVKSMLELWKHTGDSTYYEYAKIYADSLIDESGRIRTMNYLSFNIDNVNPGKILFDFYERTRDSRYKIAMDTLRKQMAEQPRTREGGFWHKQRYPHQMWLDGIFMASPYLSQYGTVFGDTTVFADVVNQITLIARKTYDPATGLYYHGWDESREQAWADKETGCSPNFWSRSIGWYAAALVDVLDYLPGKTAGRDTILTLINGLAASLVKYQDPVTGVWYQVIDKGGSEGNYLESSATALFVYFFSKAIREGYISTDYKTMTDRAFNGMLKEFIKEEQDGSYTITNCCAVAGLGGEPVYRDGSYEYYISEPVIENDPKSVGSFILAAIEYEKLNHK</sequence>
<dbReference type="EMBL" id="VWMK01000001">
    <property type="protein sequence ID" value="KAA3770633.1"/>
    <property type="molecule type" value="Genomic_DNA"/>
</dbReference>
<reference evidence="2 3" key="1">
    <citation type="journal article" date="2019" name="Nat. Med.">
        <title>A library of human gut bacterial isolates paired with longitudinal multiomics data enables mechanistic microbiome research.</title>
        <authorList>
            <person name="Poyet M."/>
            <person name="Groussin M."/>
            <person name="Gibbons S.M."/>
            <person name="Avila-Pacheco J."/>
            <person name="Jiang X."/>
            <person name="Kearney S.M."/>
            <person name="Perrotta A.R."/>
            <person name="Berdy B."/>
            <person name="Zhao S."/>
            <person name="Lieberman T.D."/>
            <person name="Swanson P.K."/>
            <person name="Smith M."/>
            <person name="Roesemann S."/>
            <person name="Alexander J.E."/>
            <person name="Rich S.A."/>
            <person name="Livny J."/>
            <person name="Vlamakis H."/>
            <person name="Clish C."/>
            <person name="Bullock K."/>
            <person name="Deik A."/>
            <person name="Scott J."/>
            <person name="Pierce K.A."/>
            <person name="Xavier R.J."/>
            <person name="Alm E.J."/>
        </authorList>
    </citation>
    <scope>NUCLEOTIDE SEQUENCE [LARGE SCALE GENOMIC DNA]</scope>
    <source>
        <strain evidence="2 3">BIOML-A10</strain>
    </source>
</reference>
<gene>
    <name evidence="2" type="ORF">F3F73_01395</name>
</gene>
<evidence type="ECO:0000313" key="3">
    <source>
        <dbReference type="Proteomes" id="UP000422221"/>
    </source>
</evidence>
<dbReference type="Proteomes" id="UP000422221">
    <property type="component" value="Unassembled WGS sequence"/>
</dbReference>
<dbReference type="AlphaFoldDB" id="A0A7J4XPD4"/>
<organism evidence="2 3">
    <name type="scientific">Bacteroides salyersiae</name>
    <dbReference type="NCBI Taxonomy" id="291644"/>
    <lineage>
        <taxon>Bacteria</taxon>
        <taxon>Pseudomonadati</taxon>
        <taxon>Bacteroidota</taxon>
        <taxon>Bacteroidia</taxon>
        <taxon>Bacteroidales</taxon>
        <taxon>Bacteroidaceae</taxon>
        <taxon>Bacteroides</taxon>
    </lineage>
</organism>
<dbReference type="InterPro" id="IPR052043">
    <property type="entry name" value="PolySaccharide_Degr_Enz"/>
</dbReference>
<keyword evidence="1 2" id="KW-0378">Hydrolase</keyword>
<name>A0A7J4XPD4_9BACE</name>
<dbReference type="InterPro" id="IPR008928">
    <property type="entry name" value="6-hairpin_glycosidase_sf"/>
</dbReference>
<dbReference type="PROSITE" id="PS51257">
    <property type="entry name" value="PROKAR_LIPOPROTEIN"/>
    <property type="match status" value="1"/>
</dbReference>
<dbReference type="Pfam" id="PF07470">
    <property type="entry name" value="Glyco_hydro_88"/>
    <property type="match status" value="1"/>
</dbReference>
<dbReference type="PANTHER" id="PTHR33886">
    <property type="entry name" value="UNSATURATED RHAMNOGALACTURONAN HYDROLASE (EUROFUNG)"/>
    <property type="match status" value="1"/>
</dbReference>
<dbReference type="InterPro" id="IPR012341">
    <property type="entry name" value="6hp_glycosidase-like_sf"/>
</dbReference>
<dbReference type="GO" id="GO:0005975">
    <property type="term" value="P:carbohydrate metabolic process"/>
    <property type="evidence" value="ECO:0007669"/>
    <property type="project" value="InterPro"/>
</dbReference>
<evidence type="ECO:0000256" key="1">
    <source>
        <dbReference type="ARBA" id="ARBA00022801"/>
    </source>
</evidence>
<dbReference type="PANTHER" id="PTHR33886:SF8">
    <property type="entry name" value="UNSATURATED RHAMNOGALACTURONAN HYDROLASE (EUROFUNG)"/>
    <property type="match status" value="1"/>
</dbReference>
<dbReference type="InterPro" id="IPR010905">
    <property type="entry name" value="Glyco_hydro_88"/>
</dbReference>
<dbReference type="Gene3D" id="1.50.10.10">
    <property type="match status" value="1"/>
</dbReference>